<name>A0AA39C3A5_9HYME</name>
<sequence>MNIGANIIKDLSPKENKFLEFVPPHAHNNDKILIKNFGNRASLEVYQFRRDLIEFHDSVMRIGRLREEDMNEYGRKVCPRCECVKKSDATIIRMMENLIYFAIQLKSRLRSMWSKVEELSGKKLVNNAINGVSNDDDDEGYDVAGNEYPVGLKHMKQKEKEEEGNSDTNDQDASISATTAATSDVNEKDIYIMKDLIVYIMEKAGQIFTMSEKICNFTKQEIKWIIKCE</sequence>
<evidence type="ECO:0000256" key="1">
    <source>
        <dbReference type="SAM" id="MobiDB-lite"/>
    </source>
</evidence>
<keyword evidence="3" id="KW-1185">Reference proteome</keyword>
<dbReference type="EMBL" id="JAQQBS010001501">
    <property type="protein sequence ID" value="KAK0157135.1"/>
    <property type="molecule type" value="Genomic_DNA"/>
</dbReference>
<protein>
    <submittedName>
        <fullName evidence="2">Uncharacterized protein</fullName>
    </submittedName>
</protein>
<gene>
    <name evidence="2" type="ORF">PV328_011844</name>
</gene>
<reference evidence="2" key="2">
    <citation type="submission" date="2023-03" db="EMBL/GenBank/DDBJ databases">
        <authorList>
            <person name="Inwood S.N."/>
            <person name="Skelly J.G."/>
            <person name="Guhlin J."/>
            <person name="Harrop T.W.R."/>
            <person name="Goldson S.G."/>
            <person name="Dearden P.K."/>
        </authorList>
    </citation>
    <scope>NUCLEOTIDE SEQUENCE</scope>
    <source>
        <strain evidence="2">Irish</strain>
        <tissue evidence="2">Whole body</tissue>
    </source>
</reference>
<accession>A0AA39C3A5</accession>
<proteinExistence type="predicted"/>
<dbReference type="AlphaFoldDB" id="A0AA39C3A5"/>
<reference evidence="2" key="1">
    <citation type="journal article" date="2023" name="bioRxiv">
        <title>Scaffold-level genome assemblies of two parasitoid biocontrol wasps reveal the parthenogenesis mechanism and an associated novel virus.</title>
        <authorList>
            <person name="Inwood S."/>
            <person name="Skelly J."/>
            <person name="Guhlin J."/>
            <person name="Harrop T."/>
            <person name="Goldson S."/>
            <person name="Dearden P."/>
        </authorList>
    </citation>
    <scope>NUCLEOTIDE SEQUENCE</scope>
    <source>
        <strain evidence="2">Irish</strain>
        <tissue evidence="2">Whole body</tissue>
    </source>
</reference>
<evidence type="ECO:0000313" key="2">
    <source>
        <dbReference type="EMBL" id="KAK0157135.1"/>
    </source>
</evidence>
<dbReference type="Proteomes" id="UP001168990">
    <property type="component" value="Unassembled WGS sequence"/>
</dbReference>
<comment type="caution">
    <text evidence="2">The sequence shown here is derived from an EMBL/GenBank/DDBJ whole genome shotgun (WGS) entry which is preliminary data.</text>
</comment>
<organism evidence="2 3">
    <name type="scientific">Microctonus aethiopoides</name>
    <dbReference type="NCBI Taxonomy" id="144406"/>
    <lineage>
        <taxon>Eukaryota</taxon>
        <taxon>Metazoa</taxon>
        <taxon>Ecdysozoa</taxon>
        <taxon>Arthropoda</taxon>
        <taxon>Hexapoda</taxon>
        <taxon>Insecta</taxon>
        <taxon>Pterygota</taxon>
        <taxon>Neoptera</taxon>
        <taxon>Endopterygota</taxon>
        <taxon>Hymenoptera</taxon>
        <taxon>Apocrita</taxon>
        <taxon>Ichneumonoidea</taxon>
        <taxon>Braconidae</taxon>
        <taxon>Euphorinae</taxon>
        <taxon>Microctonus</taxon>
    </lineage>
</organism>
<feature type="region of interest" description="Disordered" evidence="1">
    <location>
        <begin position="155"/>
        <end position="180"/>
    </location>
</feature>
<evidence type="ECO:0000313" key="3">
    <source>
        <dbReference type="Proteomes" id="UP001168990"/>
    </source>
</evidence>